<dbReference type="EMBL" id="KZ303842">
    <property type="protein sequence ID" value="PHZ17619.1"/>
    <property type="molecule type" value="Genomic_DNA"/>
</dbReference>
<feature type="non-terminal residue" evidence="1">
    <location>
        <position position="65"/>
    </location>
</feature>
<accession>A0A2G4T9D2</accession>
<dbReference type="AlphaFoldDB" id="A0A2G4T9D2"/>
<organism evidence="1 2">
    <name type="scientific">Rhizopus microsporus ATCC 52813</name>
    <dbReference type="NCBI Taxonomy" id="1340429"/>
    <lineage>
        <taxon>Eukaryota</taxon>
        <taxon>Fungi</taxon>
        <taxon>Fungi incertae sedis</taxon>
        <taxon>Mucoromycota</taxon>
        <taxon>Mucoromycotina</taxon>
        <taxon>Mucoromycetes</taxon>
        <taxon>Mucorales</taxon>
        <taxon>Mucorineae</taxon>
        <taxon>Rhizopodaceae</taxon>
        <taxon>Rhizopus</taxon>
    </lineage>
</organism>
<sequence length="65" mass="7429">MIPRDFAQVQRSSRAFLIIPIKVIFPSIDGSFRYPAICSQMKAKDLLHYDSTSDTLQQIPDNDID</sequence>
<dbReference type="Proteomes" id="UP000242254">
    <property type="component" value="Unassembled WGS sequence"/>
</dbReference>
<dbReference type="RefSeq" id="XP_023471327.1">
    <property type="nucleotide sequence ID" value="XM_023611090.1"/>
</dbReference>
<reference evidence="1 2" key="1">
    <citation type="journal article" date="2016" name="Proc. Natl. Acad. Sci. U.S.A.">
        <title>Lipid metabolic changes in an early divergent fungus govern the establishment of a mutualistic symbiosis with endobacteria.</title>
        <authorList>
            <person name="Lastovetsky O.A."/>
            <person name="Gaspar M.L."/>
            <person name="Mondo S.J."/>
            <person name="LaButti K.M."/>
            <person name="Sandor L."/>
            <person name="Grigoriev I.V."/>
            <person name="Henry S.A."/>
            <person name="Pawlowska T.E."/>
        </authorList>
    </citation>
    <scope>NUCLEOTIDE SEQUENCE [LARGE SCALE GENOMIC DNA]</scope>
    <source>
        <strain evidence="1 2">ATCC 52813</strain>
    </source>
</reference>
<proteinExistence type="predicted"/>
<keyword evidence="2" id="KW-1185">Reference proteome</keyword>
<protein>
    <submittedName>
        <fullName evidence="1">Uncharacterized protein</fullName>
    </submittedName>
</protein>
<evidence type="ECO:0000313" key="2">
    <source>
        <dbReference type="Proteomes" id="UP000242254"/>
    </source>
</evidence>
<dbReference type="GeneID" id="35442080"/>
<name>A0A2G4T9D2_RHIZD</name>
<evidence type="ECO:0000313" key="1">
    <source>
        <dbReference type="EMBL" id="PHZ17619.1"/>
    </source>
</evidence>
<gene>
    <name evidence="1" type="ORF">RHIMIDRAFT_254409</name>
</gene>